<dbReference type="SUPFAM" id="SSF54665">
    <property type="entry name" value="CO dehydrogenase molybdoprotein N-domain-like"/>
    <property type="match status" value="1"/>
</dbReference>
<dbReference type="STRING" id="95161.SAMN05660874_01404"/>
<evidence type="ECO:0000259" key="3">
    <source>
        <dbReference type="SMART" id="SM01008"/>
    </source>
</evidence>
<dbReference type="OrthoDB" id="135295at2"/>
<proteinExistence type="predicted"/>
<dbReference type="PANTHER" id="PTHR11908">
    <property type="entry name" value="XANTHINE DEHYDROGENASE"/>
    <property type="match status" value="1"/>
</dbReference>
<dbReference type="InterPro" id="IPR036856">
    <property type="entry name" value="Ald_Oxase/Xan_DH_a/b_sf"/>
</dbReference>
<dbReference type="Pfam" id="PF20256">
    <property type="entry name" value="MoCoBD_2"/>
    <property type="match status" value="1"/>
</dbReference>
<keyword evidence="5" id="KW-1185">Reference proteome</keyword>
<protein>
    <submittedName>
        <fullName evidence="4">Xanthine dehydrogenase YagR molybdenum-binding subunit</fullName>
    </submittedName>
</protein>
<dbReference type="SMART" id="SM01008">
    <property type="entry name" value="Ald_Xan_dh_C"/>
    <property type="match status" value="1"/>
</dbReference>
<gene>
    <name evidence="4" type="ORF">SAMN05660874_01404</name>
</gene>
<dbReference type="InterPro" id="IPR037165">
    <property type="entry name" value="AldOxase/xan_DH_Mopterin-bd_sf"/>
</dbReference>
<dbReference type="InterPro" id="IPR016208">
    <property type="entry name" value="Ald_Oxase/xanthine_DH-like"/>
</dbReference>
<dbReference type="SUPFAM" id="SSF56003">
    <property type="entry name" value="Molybdenum cofactor-binding domain"/>
    <property type="match status" value="1"/>
</dbReference>
<dbReference type="AlphaFoldDB" id="A0A1I6QFB0"/>
<sequence>MTARLDGPLKVTGQAKYGADNNVPGTVYGYLVLSTIAHGEIESMDVTEAKSAPGVLAVYTPFDSLKLSTPTSMLGETWVPLQDREVTYYGQPIGFVVAETFEQARDAAALVRTAYRARPAKTSFEAGLAEAERAPDREDLEILDEEAGMSSIAEAFEASAVVVDNTYSTATQNHAAMEPHSAVAVWEGEELTLYTPNQGSHLLAADIAAALEVEASQVHVVNPYVGGAFGGKGRTSTPAFLAAAAGRALGRPVKTTLTREQVFTATAGRAATQQKVALGADREGNLIAVRHDSWCTTDAARSFVEPTSHGTSLEWYATPNLAVSQRIVPLNIPPTTFMRAPGEAPGSFALESAIDELAVELGMDPIELRKRNNSTAPPGKDLQWSSKHLDECFDVGAQRFGWANRTPQGRTEGDWQVGMGVAVAMFPALRFPATVGITLRADETAVVATAGADPGTGLLTVMRHIGAESLDLPEERITPQLGDSSLPPGGLSGGSTATASVGTAIQLAGTAAVDELTALASGPGAPFEGKDVTYAHGELFADGETITFGELLRALGRDSVSVTGTSAPGEELTKHSFSSFGAQFVEVKVHKWTREARVSRMLGVFDCGRIINEKLATSQLQGGMIWGISAALHEAMEVEDSGRLSNGDFASYLVPVNADIPEVDVEFVKYPDTLHNSVGAKGLGEIGTVGVAAAVANAVHNATGIRVRHIPITIEDLLVD</sequence>
<accession>A0A1I6QFB0</accession>
<evidence type="ECO:0000313" key="4">
    <source>
        <dbReference type="EMBL" id="SFS51124.1"/>
    </source>
</evidence>
<dbReference type="Pfam" id="PF02738">
    <property type="entry name" value="MoCoBD_1"/>
    <property type="match status" value="1"/>
</dbReference>
<dbReference type="Proteomes" id="UP000198852">
    <property type="component" value="Unassembled WGS sequence"/>
</dbReference>
<name>A0A1I6QFB0_9PSEU</name>
<keyword evidence="2" id="KW-0560">Oxidoreductase</keyword>
<dbReference type="RefSeq" id="WP_093414777.1">
    <property type="nucleotide sequence ID" value="NZ_FOZX01000002.1"/>
</dbReference>
<dbReference type="GO" id="GO:0016491">
    <property type="term" value="F:oxidoreductase activity"/>
    <property type="evidence" value="ECO:0007669"/>
    <property type="project" value="UniProtKB-KW"/>
</dbReference>
<dbReference type="InterPro" id="IPR008274">
    <property type="entry name" value="AldOxase/xan_DH_MoCoBD1"/>
</dbReference>
<evidence type="ECO:0000256" key="1">
    <source>
        <dbReference type="ARBA" id="ARBA00022505"/>
    </source>
</evidence>
<dbReference type="GO" id="GO:0005506">
    <property type="term" value="F:iron ion binding"/>
    <property type="evidence" value="ECO:0007669"/>
    <property type="project" value="InterPro"/>
</dbReference>
<evidence type="ECO:0000313" key="5">
    <source>
        <dbReference type="Proteomes" id="UP000198852"/>
    </source>
</evidence>
<reference evidence="5" key="1">
    <citation type="submission" date="2016-10" db="EMBL/GenBank/DDBJ databases">
        <authorList>
            <person name="Varghese N."/>
            <person name="Submissions S."/>
        </authorList>
    </citation>
    <scope>NUCLEOTIDE SEQUENCE [LARGE SCALE GENOMIC DNA]</scope>
    <source>
        <strain evidence="5">DSM 44771</strain>
    </source>
</reference>
<keyword evidence="1" id="KW-0500">Molybdenum</keyword>
<dbReference type="InterPro" id="IPR046867">
    <property type="entry name" value="AldOxase/xan_DH_MoCoBD2"/>
</dbReference>
<dbReference type="InterPro" id="IPR000674">
    <property type="entry name" value="Ald_Oxase/Xan_DH_a/b"/>
</dbReference>
<dbReference type="Pfam" id="PF01315">
    <property type="entry name" value="Ald_Xan_dh_C"/>
    <property type="match status" value="1"/>
</dbReference>
<dbReference type="EMBL" id="FOZX01000002">
    <property type="protein sequence ID" value="SFS51124.1"/>
    <property type="molecule type" value="Genomic_DNA"/>
</dbReference>
<feature type="domain" description="Aldehyde oxidase/xanthine dehydrogenase a/b hammerhead" evidence="3">
    <location>
        <begin position="12"/>
        <end position="119"/>
    </location>
</feature>
<dbReference type="Gene3D" id="3.30.365.10">
    <property type="entry name" value="Aldehyde oxidase/xanthine dehydrogenase, molybdopterin binding domain"/>
    <property type="match status" value="4"/>
</dbReference>
<dbReference type="Gene3D" id="3.90.1170.50">
    <property type="entry name" value="Aldehyde oxidase/xanthine dehydrogenase, a/b hammerhead"/>
    <property type="match status" value="1"/>
</dbReference>
<organism evidence="4 5">
    <name type="scientific">Saccharopolyspora flava</name>
    <dbReference type="NCBI Taxonomy" id="95161"/>
    <lineage>
        <taxon>Bacteria</taxon>
        <taxon>Bacillati</taxon>
        <taxon>Actinomycetota</taxon>
        <taxon>Actinomycetes</taxon>
        <taxon>Pseudonocardiales</taxon>
        <taxon>Pseudonocardiaceae</taxon>
        <taxon>Saccharopolyspora</taxon>
    </lineage>
</organism>
<evidence type="ECO:0000256" key="2">
    <source>
        <dbReference type="ARBA" id="ARBA00023002"/>
    </source>
</evidence>
<dbReference type="PANTHER" id="PTHR11908:SF132">
    <property type="entry name" value="ALDEHYDE OXIDASE 1-RELATED"/>
    <property type="match status" value="1"/>
</dbReference>